<feature type="region of interest" description="Disordered" evidence="1">
    <location>
        <begin position="1"/>
        <end position="49"/>
    </location>
</feature>
<organism evidence="2 3">
    <name type="scientific">Polycladomyces abyssicola</name>
    <dbReference type="NCBI Taxonomy" id="1125966"/>
    <lineage>
        <taxon>Bacteria</taxon>
        <taxon>Bacillati</taxon>
        <taxon>Bacillota</taxon>
        <taxon>Bacilli</taxon>
        <taxon>Bacillales</taxon>
        <taxon>Thermoactinomycetaceae</taxon>
        <taxon>Polycladomyces</taxon>
    </lineage>
</organism>
<evidence type="ECO:0000256" key="1">
    <source>
        <dbReference type="SAM" id="MobiDB-lite"/>
    </source>
</evidence>
<sequence>MRVEPDSKLPPIGADEARDAKLAQEGTTLGSAVDENKEKKVKGPNRPST</sequence>
<dbReference type="AlphaFoldDB" id="A0A8D5UGV1"/>
<reference evidence="2" key="1">
    <citation type="journal article" date="2013" name="Int. J. Syst. Evol. Microbiol.">
        <title>Polycladomyces abyssicola gen. nov., sp. nov., a thermophilic filamentous bacterium isolated from hemipelagic sediment.</title>
        <authorList>
            <person name="Tsubouchi T."/>
            <person name="Shimane Y."/>
            <person name="Mori K."/>
            <person name="Usui K."/>
            <person name="Hiraki T."/>
            <person name="Tame A."/>
            <person name="Uematsu K."/>
            <person name="Maruyama T."/>
            <person name="Hatada Y."/>
        </authorList>
    </citation>
    <scope>NUCLEOTIDE SEQUENCE</scope>
    <source>
        <strain evidence="2">JIR-001</strain>
    </source>
</reference>
<dbReference type="KEGG" id="pabs:JIR001_22510"/>
<name>A0A8D5UGV1_9BACL</name>
<dbReference type="RefSeq" id="WP_205492824.1">
    <property type="nucleotide sequence ID" value="NZ_AP024601.1"/>
</dbReference>
<gene>
    <name evidence="2" type="ORF">JIR001_22510</name>
</gene>
<dbReference type="Proteomes" id="UP000677436">
    <property type="component" value="Chromosome"/>
</dbReference>
<reference evidence="2" key="2">
    <citation type="journal article" date="2021" name="Microbiol. Resour. Announc.">
        <title>Complete Genome Sequence of Polycladomyces abyssicola JIR-001T, Isolated from Hemipelagic Sediment in Deep Seawater.</title>
        <authorList>
            <person name="Tsubouchi T."/>
            <person name="Kaneko Y."/>
        </authorList>
    </citation>
    <scope>NUCLEOTIDE SEQUENCE</scope>
    <source>
        <strain evidence="2">JIR-001</strain>
    </source>
</reference>
<evidence type="ECO:0000313" key="2">
    <source>
        <dbReference type="EMBL" id="BCU82468.1"/>
    </source>
</evidence>
<dbReference type="EMBL" id="AP024601">
    <property type="protein sequence ID" value="BCU82468.1"/>
    <property type="molecule type" value="Genomic_DNA"/>
</dbReference>
<proteinExistence type="predicted"/>
<protein>
    <submittedName>
        <fullName evidence="2">Uncharacterized protein</fullName>
    </submittedName>
</protein>
<keyword evidence="3" id="KW-1185">Reference proteome</keyword>
<evidence type="ECO:0000313" key="3">
    <source>
        <dbReference type="Proteomes" id="UP000677436"/>
    </source>
</evidence>
<accession>A0A8D5UGV1</accession>